<sequence>MAGGSSSGKAGPSNGAGGSSGAPPPGGPSRAPPAAGSSSRPSRPKSARDIRRERNLASAKASRQRKREGISALEQEHARINEVNALLRARLNISPSGPLPPVQELHRLAALKPGHHELGPAMRKLAKKNELESKVLVDLLDRALAGGRGRGPPLDPELCRAWEAAMRKAPKDQPRPYKYVEKHGGMDVLGPNARGRGTVSKGGPLAGPRPGASGSGDNGGRGSSSKGNGSKDGGSKDGGASGAGSSGKR</sequence>
<dbReference type="OrthoDB" id="10449162at2759"/>
<reference evidence="2 3" key="1">
    <citation type="journal article" date="2018" name="Mol. Biol. Evol.">
        <title>Analysis of the draft genome of the red seaweed Gracilariopsis chorda provides insights into genome size evolution in Rhodophyta.</title>
        <authorList>
            <person name="Lee J."/>
            <person name="Yang E.C."/>
            <person name="Graf L."/>
            <person name="Yang J.H."/>
            <person name="Qiu H."/>
            <person name="Zel Zion U."/>
            <person name="Chan C.X."/>
            <person name="Stephens T.G."/>
            <person name="Weber A.P.M."/>
            <person name="Boo G.H."/>
            <person name="Boo S.M."/>
            <person name="Kim K.M."/>
            <person name="Shin Y."/>
            <person name="Jung M."/>
            <person name="Lee S.J."/>
            <person name="Yim H.S."/>
            <person name="Lee J.H."/>
            <person name="Bhattacharya D."/>
            <person name="Yoon H.S."/>
        </authorList>
    </citation>
    <scope>NUCLEOTIDE SEQUENCE [LARGE SCALE GENOMIC DNA]</scope>
    <source>
        <strain evidence="2 3">SKKU-2015</strain>
        <tissue evidence="2">Whole body</tissue>
    </source>
</reference>
<proteinExistence type="predicted"/>
<keyword evidence="3" id="KW-1185">Reference proteome</keyword>
<protein>
    <recommendedName>
        <fullName evidence="4">BZIP domain-containing protein</fullName>
    </recommendedName>
</protein>
<feature type="compositionally biased region" description="Gly residues" evidence="1">
    <location>
        <begin position="213"/>
        <end position="222"/>
    </location>
</feature>
<accession>A0A2V3J4I7</accession>
<feature type="compositionally biased region" description="Basic and acidic residues" evidence="1">
    <location>
        <begin position="46"/>
        <end position="55"/>
    </location>
</feature>
<evidence type="ECO:0008006" key="4">
    <source>
        <dbReference type="Google" id="ProtNLM"/>
    </source>
</evidence>
<dbReference type="AlphaFoldDB" id="A0A2V3J4I7"/>
<feature type="region of interest" description="Disordered" evidence="1">
    <location>
        <begin position="167"/>
        <end position="249"/>
    </location>
</feature>
<organism evidence="2 3">
    <name type="scientific">Gracilariopsis chorda</name>
    <dbReference type="NCBI Taxonomy" id="448386"/>
    <lineage>
        <taxon>Eukaryota</taxon>
        <taxon>Rhodophyta</taxon>
        <taxon>Florideophyceae</taxon>
        <taxon>Rhodymeniophycidae</taxon>
        <taxon>Gracilariales</taxon>
        <taxon>Gracilariaceae</taxon>
        <taxon>Gracilariopsis</taxon>
    </lineage>
</organism>
<comment type="caution">
    <text evidence="2">The sequence shown here is derived from an EMBL/GenBank/DDBJ whole genome shotgun (WGS) entry which is preliminary data.</text>
</comment>
<dbReference type="SUPFAM" id="SSF57959">
    <property type="entry name" value="Leucine zipper domain"/>
    <property type="match status" value="1"/>
</dbReference>
<feature type="compositionally biased region" description="Pro residues" evidence="1">
    <location>
        <begin position="22"/>
        <end position="31"/>
    </location>
</feature>
<name>A0A2V3J4I7_9FLOR</name>
<feature type="compositionally biased region" description="Gly residues" evidence="1">
    <location>
        <begin position="230"/>
        <end position="249"/>
    </location>
</feature>
<dbReference type="CDD" id="cd14686">
    <property type="entry name" value="bZIP"/>
    <property type="match status" value="1"/>
</dbReference>
<dbReference type="GO" id="GO:0003700">
    <property type="term" value="F:DNA-binding transcription factor activity"/>
    <property type="evidence" value="ECO:0007669"/>
    <property type="project" value="InterPro"/>
</dbReference>
<dbReference type="Gene3D" id="1.20.5.170">
    <property type="match status" value="1"/>
</dbReference>
<feature type="compositionally biased region" description="Low complexity" evidence="1">
    <location>
        <begin position="32"/>
        <end position="41"/>
    </location>
</feature>
<dbReference type="InterPro" id="IPR046347">
    <property type="entry name" value="bZIP_sf"/>
</dbReference>
<gene>
    <name evidence="2" type="ORF">BWQ96_01249</name>
</gene>
<feature type="region of interest" description="Disordered" evidence="1">
    <location>
        <begin position="1"/>
        <end position="73"/>
    </location>
</feature>
<evidence type="ECO:0000313" key="3">
    <source>
        <dbReference type="Proteomes" id="UP000247409"/>
    </source>
</evidence>
<evidence type="ECO:0000256" key="1">
    <source>
        <dbReference type="SAM" id="MobiDB-lite"/>
    </source>
</evidence>
<feature type="compositionally biased region" description="Basic and acidic residues" evidence="1">
    <location>
        <begin position="167"/>
        <end position="185"/>
    </location>
</feature>
<dbReference type="EMBL" id="NBIV01000010">
    <property type="protein sequence ID" value="PXF48907.1"/>
    <property type="molecule type" value="Genomic_DNA"/>
</dbReference>
<dbReference type="Proteomes" id="UP000247409">
    <property type="component" value="Unassembled WGS sequence"/>
</dbReference>
<evidence type="ECO:0000313" key="2">
    <source>
        <dbReference type="EMBL" id="PXF48907.1"/>
    </source>
</evidence>